<evidence type="ECO:0000259" key="1">
    <source>
        <dbReference type="Pfam" id="PF13577"/>
    </source>
</evidence>
<dbReference type="CDD" id="cd00531">
    <property type="entry name" value="NTF2_like"/>
    <property type="match status" value="1"/>
</dbReference>
<comment type="caution">
    <text evidence="2">The sequence shown here is derived from an EMBL/GenBank/DDBJ whole genome shotgun (WGS) entry which is preliminary data.</text>
</comment>
<proteinExistence type="predicted"/>
<dbReference type="SUPFAM" id="SSF54427">
    <property type="entry name" value="NTF2-like"/>
    <property type="match status" value="1"/>
</dbReference>
<sequence length="156" mass="17117">MWSTEEETAMTLPLHRAGAPDTETYHRVQHFYAHQMQLLDDGSVERWSETFTEDGTFAANAHPEPTTGRGAIAEAARRASTELARAGVVRRHWLGMVTVSTQPAGTLLARCYALVISTPKGGQAGVHVSTVCEDVLVPDGDDFLVRERRVTRDDLG</sequence>
<accession>W7J2N6</accession>
<dbReference type="eggNOG" id="COG5517">
    <property type="taxonomic scope" value="Bacteria"/>
</dbReference>
<dbReference type="Gene3D" id="3.10.450.50">
    <property type="match status" value="1"/>
</dbReference>
<protein>
    <submittedName>
        <fullName evidence="2">Cyclase</fullName>
    </submittedName>
</protein>
<dbReference type="Proteomes" id="UP000019277">
    <property type="component" value="Unassembled WGS sequence"/>
</dbReference>
<dbReference type="InterPro" id="IPR032710">
    <property type="entry name" value="NTF2-like_dom_sf"/>
</dbReference>
<dbReference type="AlphaFoldDB" id="W7J2N6"/>
<dbReference type="Pfam" id="PF13577">
    <property type="entry name" value="SnoaL_4"/>
    <property type="match status" value="1"/>
</dbReference>
<organism evidence="2 3">
    <name type="scientific">Actinokineospora spheciospongiae</name>
    <dbReference type="NCBI Taxonomy" id="909613"/>
    <lineage>
        <taxon>Bacteria</taxon>
        <taxon>Bacillati</taxon>
        <taxon>Actinomycetota</taxon>
        <taxon>Actinomycetes</taxon>
        <taxon>Pseudonocardiales</taxon>
        <taxon>Pseudonocardiaceae</taxon>
        <taxon>Actinokineospora</taxon>
    </lineage>
</organism>
<dbReference type="STRING" id="909613.UO65_1325"/>
<reference evidence="2 3" key="1">
    <citation type="journal article" date="2014" name="Genome Announc.">
        <title>Draft Genome Sequence of the Antitrypanosomally Active Sponge-Associated Bacterium Actinokineospora sp. Strain EG49.</title>
        <authorList>
            <person name="Harjes J."/>
            <person name="Ryu T."/>
            <person name="Abdelmohsen U.R."/>
            <person name="Moitinho-Silva L."/>
            <person name="Horn H."/>
            <person name="Ravasi T."/>
            <person name="Hentschel U."/>
        </authorList>
    </citation>
    <scope>NUCLEOTIDE SEQUENCE [LARGE SCALE GENOMIC DNA]</scope>
    <source>
        <strain evidence="2 3">EG49</strain>
    </source>
</reference>
<feature type="domain" description="SnoaL-like" evidence="1">
    <location>
        <begin position="22"/>
        <end position="149"/>
    </location>
</feature>
<keyword evidence="3" id="KW-1185">Reference proteome</keyword>
<evidence type="ECO:0000313" key="3">
    <source>
        <dbReference type="Proteomes" id="UP000019277"/>
    </source>
</evidence>
<gene>
    <name evidence="2" type="ORF">UO65_1325</name>
</gene>
<evidence type="ECO:0000313" key="2">
    <source>
        <dbReference type="EMBL" id="EWC63327.1"/>
    </source>
</evidence>
<dbReference type="EMBL" id="AYXG01000048">
    <property type="protein sequence ID" value="EWC63327.1"/>
    <property type="molecule type" value="Genomic_DNA"/>
</dbReference>
<dbReference type="InterPro" id="IPR037401">
    <property type="entry name" value="SnoaL-like"/>
</dbReference>
<name>W7J2N6_9PSEU</name>